<evidence type="ECO:0000259" key="14">
    <source>
        <dbReference type="Pfam" id="PF23220"/>
    </source>
</evidence>
<evidence type="ECO:0000259" key="16">
    <source>
        <dbReference type="Pfam" id="PF23233"/>
    </source>
</evidence>
<protein>
    <recommendedName>
        <fullName evidence="10">Pre-mRNA-splicing factor SYF1</fullName>
    </recommendedName>
    <alternativeName>
        <fullName evidence="11">Pre-mRNA-splicing factor syf1</fullName>
    </alternativeName>
</protein>
<dbReference type="InterPro" id="IPR055430">
    <property type="entry name" value="HAT_Syf1_CNRKL1_C"/>
</dbReference>
<evidence type="ECO:0000259" key="15">
    <source>
        <dbReference type="Pfam" id="PF23231"/>
    </source>
</evidence>
<evidence type="ECO:0000256" key="6">
    <source>
        <dbReference type="ARBA" id="ARBA00022737"/>
    </source>
</evidence>
<feature type="compositionally biased region" description="Acidic residues" evidence="13">
    <location>
        <begin position="450"/>
        <end position="459"/>
    </location>
</feature>
<dbReference type="GO" id="GO:0000349">
    <property type="term" value="P:generation of catalytic spliceosome for first transesterification step"/>
    <property type="evidence" value="ECO:0007669"/>
    <property type="project" value="TreeGrafter"/>
</dbReference>
<reference evidence="17 18" key="1">
    <citation type="submission" date="2017-11" db="EMBL/GenBank/DDBJ databases">
        <title>De novo assembly and phasing of dikaryotic genomes from two isolates of Puccinia coronata f. sp. avenae, the causal agent of oat crown rust.</title>
        <authorList>
            <person name="Miller M.E."/>
            <person name="Zhang Y."/>
            <person name="Omidvar V."/>
            <person name="Sperschneider J."/>
            <person name="Schwessinger B."/>
            <person name="Raley C."/>
            <person name="Palmer J.M."/>
            <person name="Garnica D."/>
            <person name="Upadhyaya N."/>
            <person name="Rathjen J."/>
            <person name="Taylor J.M."/>
            <person name="Park R.F."/>
            <person name="Dodds P.N."/>
            <person name="Hirsch C.D."/>
            <person name="Kianian S.F."/>
            <person name="Figueroa M."/>
        </authorList>
    </citation>
    <scope>NUCLEOTIDE SEQUENCE [LARGE SCALE GENOMIC DNA]</scope>
    <source>
        <strain evidence="17">12NC29</strain>
    </source>
</reference>
<feature type="domain" description="Pre-mRNA-splicing factor Syf1-like N-terminal HAT-repeats" evidence="16">
    <location>
        <begin position="185"/>
        <end position="275"/>
    </location>
</feature>
<keyword evidence="7" id="KW-0508">mRNA splicing</keyword>
<feature type="region of interest" description="Disordered" evidence="13">
    <location>
        <begin position="392"/>
        <end position="425"/>
    </location>
</feature>
<keyword evidence="6" id="KW-0677">Repeat</keyword>
<proteinExistence type="inferred from homology"/>
<keyword evidence="4" id="KW-0507">mRNA processing</keyword>
<evidence type="ECO:0000313" key="18">
    <source>
        <dbReference type="Proteomes" id="UP000235388"/>
    </source>
</evidence>
<evidence type="ECO:0000256" key="2">
    <source>
        <dbReference type="ARBA" id="ARBA00008644"/>
    </source>
</evidence>
<comment type="subcellular location">
    <subcellularLocation>
        <location evidence="1">Nucleus</location>
    </subcellularLocation>
</comment>
<feature type="compositionally biased region" description="Acidic residues" evidence="13">
    <location>
        <begin position="296"/>
        <end position="316"/>
    </location>
</feature>
<keyword evidence="8" id="KW-0539">Nucleus</keyword>
<organism evidence="17 18">
    <name type="scientific">Puccinia coronata f. sp. avenae</name>
    <dbReference type="NCBI Taxonomy" id="200324"/>
    <lineage>
        <taxon>Eukaryota</taxon>
        <taxon>Fungi</taxon>
        <taxon>Dikarya</taxon>
        <taxon>Basidiomycota</taxon>
        <taxon>Pucciniomycotina</taxon>
        <taxon>Pucciniomycetes</taxon>
        <taxon>Pucciniales</taxon>
        <taxon>Pucciniaceae</taxon>
        <taxon>Puccinia</taxon>
    </lineage>
</organism>
<dbReference type="InterPro" id="IPR055433">
    <property type="entry name" value="HAT_Syf1-like_N"/>
</dbReference>
<dbReference type="AlphaFoldDB" id="A0A2N5SKL9"/>
<keyword evidence="5" id="KW-0747">Spliceosome</keyword>
<dbReference type="GO" id="GO:0071014">
    <property type="term" value="C:post-mRNA release spliceosomal complex"/>
    <property type="evidence" value="ECO:0007669"/>
    <property type="project" value="TreeGrafter"/>
</dbReference>
<accession>A0A2N5SKL9</accession>
<dbReference type="InterPro" id="IPR056350">
    <property type="entry name" value="HAT_Syf1_central"/>
</dbReference>
<evidence type="ECO:0000256" key="1">
    <source>
        <dbReference type="ARBA" id="ARBA00004123"/>
    </source>
</evidence>
<evidence type="ECO:0000256" key="9">
    <source>
        <dbReference type="ARBA" id="ARBA00037272"/>
    </source>
</evidence>
<evidence type="ECO:0000256" key="5">
    <source>
        <dbReference type="ARBA" id="ARBA00022728"/>
    </source>
</evidence>
<evidence type="ECO:0000256" key="12">
    <source>
        <dbReference type="SAM" id="Coils"/>
    </source>
</evidence>
<sequence length="1083" mass="124705">MQHSLQRLFPIAADLNALLQSESALSQQPEHLLIEQDLLTNPNNQQQWLSYIQALTEETERTIKDQRGKTNETELKLLGNKLCSEEGRRSYQILVSVYERALFYFPRSFKLWNDYLKLRHSYILGQPSKPFVLTSNKKRNATQNTLNVLEYISKPDAELQDNERDMDGGGSWQGHLDSGLGWLEWRALASAHERSLAWLPMMPRLWLSYLTLLTHPSCPAPLSLTHTRRTFDRALRTLPHTLHQRIWKPYLRWAEQIAGGETCIRVWRRYLAIDPSLTAHYVKFLIGEAESRSADQAEDEEEEEEEEEEEQEQEEEGKEKNDDEGRENKVSYPSKALIAAKLLLGLVRKSRKGKYKSPDGKSPYQLLLDFMELCEKFPSKVGISLKETIRRRQASSQKNANGSTAADGNQDINKDGTHDTPAPFNGLIRMVGAPVPINPRSTREKMKEDDMPEAYDPDIDPSNSSKLDIERIIELEGLNVYKDQTGLIFTNLATYWIKRTEFEKAKDTFEDGIARVMTIRDFTTIFDAYAEFSEQYISTLMDSLGDDNHEEEEEKNEQEMELDQKMKEFEELMDRRPFLVNDVLLRRNPNDVQEWEKRVVLFGEQEDEKVVETYLKAIATINPKKATANFNQLLIHFAKWYEENGVSELNDALPDLENARKVFERAVNINYQRVDDLAEVWIEWAEMEVRNENYSEALRVMRRATMIPVNYKKKAISFHDESLAVQVRLFKSLKLWSFRVDLEESIGTVESTQKAYDSIFELKIANAQIVVNYANFLEEHEFWEESFKVYERGIELFSYPIVFEIWNTYLSKFIKRYGGAKMERARDLFEQALETCPEKFVKPIFLLYAQLEESHGLAKRAMAVLERATEKVALTDRFEMFTYYIAKATENFGLPATRPIYEKAIKCLPNSQTAEMCLRFASLEQKLGEIDRARAIYAHSSQFCDPRTAPQFWETYHNFEIQHGSEDTFREMLRIKRAVQASFNTETSYLAAKAAAARAAGTSATTTAAAEQASQQPGDEADPMSRLENGGEGSGSGNTFVLAKERQAQLDQLQQQSLSSDEVKRTAAANADEIAIDDDDEED</sequence>
<dbReference type="EMBL" id="PGCJ01000939">
    <property type="protein sequence ID" value="PLW13792.1"/>
    <property type="molecule type" value="Genomic_DNA"/>
</dbReference>
<evidence type="ECO:0000256" key="13">
    <source>
        <dbReference type="SAM" id="MobiDB-lite"/>
    </source>
</evidence>
<name>A0A2N5SKL9_9BASI</name>
<feature type="compositionally biased region" description="Polar residues" evidence="13">
    <location>
        <begin position="394"/>
        <end position="411"/>
    </location>
</feature>
<evidence type="ECO:0000256" key="10">
    <source>
        <dbReference type="ARBA" id="ARBA00039472"/>
    </source>
</evidence>
<feature type="compositionally biased region" description="Acidic residues" evidence="13">
    <location>
        <begin position="1074"/>
        <end position="1083"/>
    </location>
</feature>
<dbReference type="PANTHER" id="PTHR11246:SF5">
    <property type="entry name" value="PRE-MRNA-SPLICING FACTOR SYF1"/>
    <property type="match status" value="1"/>
</dbReference>
<dbReference type="FunFam" id="1.25.40.10:FF:000038">
    <property type="entry name" value="Putative pre-mRNA-splicing factor SYF1"/>
    <property type="match status" value="1"/>
</dbReference>
<comment type="similarity">
    <text evidence="2">Belongs to the crooked-neck family.</text>
</comment>
<gene>
    <name evidence="17" type="ORF">PCANC_19535</name>
</gene>
<dbReference type="Gene3D" id="1.25.40.10">
    <property type="entry name" value="Tetratricopeptide repeat domain"/>
    <property type="match status" value="4"/>
</dbReference>
<comment type="function">
    <text evidence="9">Involved in pre-mRNA splicing and cell cycle progression.</text>
</comment>
<feature type="coiled-coil region" evidence="12">
    <location>
        <begin position="541"/>
        <end position="575"/>
    </location>
</feature>
<dbReference type="SMART" id="SM00386">
    <property type="entry name" value="HAT"/>
    <property type="match status" value="11"/>
</dbReference>
<dbReference type="InterPro" id="IPR011990">
    <property type="entry name" value="TPR-like_helical_dom_sf"/>
</dbReference>
<dbReference type="GO" id="GO:0071007">
    <property type="term" value="C:U2-type catalytic step 2 spliceosome"/>
    <property type="evidence" value="ECO:0007669"/>
    <property type="project" value="TreeGrafter"/>
</dbReference>
<evidence type="ECO:0000256" key="11">
    <source>
        <dbReference type="ARBA" id="ARBA00067212"/>
    </source>
</evidence>
<feature type="domain" description="Pre-mRNA-splicing factor Syf1/CRNKL1-like C-terminal HAT-repeats" evidence="15">
    <location>
        <begin position="623"/>
        <end position="1029"/>
    </location>
</feature>
<feature type="compositionally biased region" description="Low complexity" evidence="13">
    <location>
        <begin position="1049"/>
        <end position="1060"/>
    </location>
</feature>
<feature type="region of interest" description="Disordered" evidence="13">
    <location>
        <begin position="438"/>
        <end position="462"/>
    </location>
</feature>
<dbReference type="InterPro" id="IPR003107">
    <property type="entry name" value="HAT"/>
</dbReference>
<feature type="region of interest" description="Disordered" evidence="13">
    <location>
        <begin position="291"/>
        <end position="330"/>
    </location>
</feature>
<dbReference type="GO" id="GO:0000974">
    <property type="term" value="C:Prp19 complex"/>
    <property type="evidence" value="ECO:0007669"/>
    <property type="project" value="TreeGrafter"/>
</dbReference>
<dbReference type="FunFam" id="1.25.40.10:FF:000137">
    <property type="entry name" value="Pre-mRNA-splicing factor syf1"/>
    <property type="match status" value="1"/>
</dbReference>
<dbReference type="Pfam" id="PF23233">
    <property type="entry name" value="HAT_Syf1_CNRKL1_N"/>
    <property type="match status" value="1"/>
</dbReference>
<keyword evidence="12" id="KW-0175">Coiled coil</keyword>
<dbReference type="STRING" id="200324.A0A2N5SKL9"/>
<dbReference type="SUPFAM" id="SSF48452">
    <property type="entry name" value="TPR-like"/>
    <property type="match status" value="3"/>
</dbReference>
<evidence type="ECO:0000256" key="7">
    <source>
        <dbReference type="ARBA" id="ARBA00023187"/>
    </source>
</evidence>
<keyword evidence="18" id="KW-1185">Reference proteome</keyword>
<dbReference type="Proteomes" id="UP000235388">
    <property type="component" value="Unassembled WGS sequence"/>
</dbReference>
<comment type="caution">
    <text evidence="17">The sequence shown here is derived from an EMBL/GenBank/DDBJ whole genome shotgun (WGS) entry which is preliminary data.</text>
</comment>
<dbReference type="InterPro" id="IPR045075">
    <property type="entry name" value="Syf1-like"/>
</dbReference>
<feature type="region of interest" description="Disordered" evidence="13">
    <location>
        <begin position="1006"/>
        <end position="1083"/>
    </location>
</feature>
<dbReference type="PANTHER" id="PTHR11246">
    <property type="entry name" value="PRE-MRNA SPLICING FACTOR"/>
    <property type="match status" value="1"/>
</dbReference>
<comment type="subunit">
    <text evidence="3">Associated with the spliceosome.</text>
</comment>
<evidence type="ECO:0000313" key="17">
    <source>
        <dbReference type="EMBL" id="PLW13792.1"/>
    </source>
</evidence>
<feature type="compositionally biased region" description="Basic and acidic residues" evidence="13">
    <location>
        <begin position="317"/>
        <end position="329"/>
    </location>
</feature>
<dbReference type="Pfam" id="PF23220">
    <property type="entry name" value="HAT_Syf1_M"/>
    <property type="match status" value="1"/>
</dbReference>
<evidence type="ECO:0000256" key="4">
    <source>
        <dbReference type="ARBA" id="ARBA00022664"/>
    </source>
</evidence>
<dbReference type="FunFam" id="1.25.40.10:FF:000023">
    <property type="entry name" value="Pre-mRNA-splicing factor SYF1"/>
    <property type="match status" value="1"/>
</dbReference>
<feature type="domain" description="Pre-mRNA-splicing factor SYF1 central HAT repeats" evidence="14">
    <location>
        <begin position="463"/>
        <end position="621"/>
    </location>
</feature>
<dbReference type="OrthoDB" id="10067343at2759"/>
<evidence type="ECO:0000256" key="8">
    <source>
        <dbReference type="ARBA" id="ARBA00023242"/>
    </source>
</evidence>
<dbReference type="Pfam" id="PF23231">
    <property type="entry name" value="HAT_Syf1_CNRKL1_C"/>
    <property type="match status" value="1"/>
</dbReference>
<evidence type="ECO:0000256" key="3">
    <source>
        <dbReference type="ARBA" id="ARBA00011524"/>
    </source>
</evidence>